<evidence type="ECO:0000259" key="10">
    <source>
        <dbReference type="Pfam" id="PF00535"/>
    </source>
</evidence>
<protein>
    <submittedName>
        <fullName evidence="11">Glycosyltransferase</fullName>
    </submittedName>
</protein>
<dbReference type="InterPro" id="IPR029044">
    <property type="entry name" value="Nucleotide-diphossugar_trans"/>
</dbReference>
<keyword evidence="7 9" id="KW-0472">Membrane</keyword>
<keyword evidence="2" id="KW-1003">Cell membrane</keyword>
<evidence type="ECO:0000256" key="6">
    <source>
        <dbReference type="ARBA" id="ARBA00022989"/>
    </source>
</evidence>
<comment type="similarity">
    <text evidence="8">Belongs to the glycosyltransferase 2 family. GtrB subfamily.</text>
</comment>
<evidence type="ECO:0000313" key="12">
    <source>
        <dbReference type="Proteomes" id="UP000231019"/>
    </source>
</evidence>
<accession>A0A2M7G3X6</accession>
<dbReference type="PANTHER" id="PTHR48090:SF1">
    <property type="entry name" value="PROPHAGE BACTOPRENOL GLUCOSYL TRANSFERASE HOMOLOG"/>
    <property type="match status" value="1"/>
</dbReference>
<gene>
    <name evidence="11" type="ORF">COW36_12505</name>
</gene>
<sequence length="328" mass="37358">MNTAVENSVLSQDETNTIPEVSLVAPMYNESEGLDKFFDTVIPILEQVGPEWEIVCVNDGSRDDTLEKLIAYHKRDPRIKVINFSRNFGKEAGTTAGIDLSRGKAVIPIDADLQDPPEMILAMIEKWREGYKVVLATRTERKEDTWFKRHSALMFYRLISAMSEVHIPKNTGDFRLMDRQVVDTLKQLPEKTRFMKGIFAWLGFPTTTIYFERPARFAGQTSWNYWKLWRFALDGIFAFTTLPLQVWTYLGAGISLLSFLYASLLVFQTLLHGNAVPGYASTMVAILFLGGIQLTSLGIIGEYVGRIYKEVKGRPIYIVENTYGFYTD</sequence>
<feature type="transmembrane region" description="Helical" evidence="9">
    <location>
        <begin position="279"/>
        <end position="304"/>
    </location>
</feature>
<dbReference type="AlphaFoldDB" id="A0A2M7G3X6"/>
<dbReference type="InterPro" id="IPR050256">
    <property type="entry name" value="Glycosyltransferase_2"/>
</dbReference>
<dbReference type="GO" id="GO:0005886">
    <property type="term" value="C:plasma membrane"/>
    <property type="evidence" value="ECO:0007669"/>
    <property type="project" value="UniProtKB-SubCell"/>
</dbReference>
<evidence type="ECO:0000256" key="9">
    <source>
        <dbReference type="SAM" id="Phobius"/>
    </source>
</evidence>
<evidence type="ECO:0000256" key="1">
    <source>
        <dbReference type="ARBA" id="ARBA00004651"/>
    </source>
</evidence>
<feature type="transmembrane region" description="Helical" evidence="9">
    <location>
        <begin position="246"/>
        <end position="267"/>
    </location>
</feature>
<organism evidence="11 12">
    <name type="scientific">bacterium (Candidatus Blackallbacteria) CG17_big_fil_post_rev_8_21_14_2_50_48_46</name>
    <dbReference type="NCBI Taxonomy" id="2014261"/>
    <lineage>
        <taxon>Bacteria</taxon>
        <taxon>Candidatus Blackallbacteria</taxon>
    </lineage>
</organism>
<dbReference type="Proteomes" id="UP000231019">
    <property type="component" value="Unassembled WGS sequence"/>
</dbReference>
<dbReference type="FunFam" id="3.90.550.10:FF:000079">
    <property type="entry name" value="Probable glycosyl transferase"/>
    <property type="match status" value="1"/>
</dbReference>
<proteinExistence type="inferred from homology"/>
<name>A0A2M7G3X6_9BACT</name>
<evidence type="ECO:0000256" key="2">
    <source>
        <dbReference type="ARBA" id="ARBA00022475"/>
    </source>
</evidence>
<evidence type="ECO:0000256" key="4">
    <source>
        <dbReference type="ARBA" id="ARBA00022679"/>
    </source>
</evidence>
<keyword evidence="6 9" id="KW-1133">Transmembrane helix</keyword>
<keyword evidence="3" id="KW-0328">Glycosyltransferase</keyword>
<feature type="domain" description="Glycosyltransferase 2-like" evidence="10">
    <location>
        <begin position="22"/>
        <end position="184"/>
    </location>
</feature>
<evidence type="ECO:0000256" key="3">
    <source>
        <dbReference type="ARBA" id="ARBA00022676"/>
    </source>
</evidence>
<comment type="caution">
    <text evidence="11">The sequence shown here is derived from an EMBL/GenBank/DDBJ whole genome shotgun (WGS) entry which is preliminary data.</text>
</comment>
<dbReference type="EMBL" id="PFFQ01000037">
    <property type="protein sequence ID" value="PIW16582.1"/>
    <property type="molecule type" value="Genomic_DNA"/>
</dbReference>
<evidence type="ECO:0000256" key="7">
    <source>
        <dbReference type="ARBA" id="ARBA00023136"/>
    </source>
</evidence>
<keyword evidence="4 11" id="KW-0808">Transferase</keyword>
<keyword evidence="5 9" id="KW-0812">Transmembrane</keyword>
<dbReference type="GO" id="GO:0016757">
    <property type="term" value="F:glycosyltransferase activity"/>
    <property type="evidence" value="ECO:0007669"/>
    <property type="project" value="UniProtKB-KW"/>
</dbReference>
<dbReference type="CDD" id="cd04187">
    <property type="entry name" value="DPM1_like_bac"/>
    <property type="match status" value="1"/>
</dbReference>
<dbReference type="Gene3D" id="3.90.550.10">
    <property type="entry name" value="Spore Coat Polysaccharide Biosynthesis Protein SpsA, Chain A"/>
    <property type="match status" value="1"/>
</dbReference>
<evidence type="ECO:0000313" key="11">
    <source>
        <dbReference type="EMBL" id="PIW16582.1"/>
    </source>
</evidence>
<dbReference type="SUPFAM" id="SSF53448">
    <property type="entry name" value="Nucleotide-diphospho-sugar transferases"/>
    <property type="match status" value="1"/>
</dbReference>
<reference evidence="11 12" key="1">
    <citation type="submission" date="2017-09" db="EMBL/GenBank/DDBJ databases">
        <title>Depth-based differentiation of microbial function through sediment-hosted aquifers and enrichment of novel symbionts in the deep terrestrial subsurface.</title>
        <authorList>
            <person name="Probst A.J."/>
            <person name="Ladd B."/>
            <person name="Jarett J.K."/>
            <person name="Geller-Mcgrath D.E."/>
            <person name="Sieber C.M."/>
            <person name="Emerson J.B."/>
            <person name="Anantharaman K."/>
            <person name="Thomas B.C."/>
            <person name="Malmstrom R."/>
            <person name="Stieglmeier M."/>
            <person name="Klingl A."/>
            <person name="Woyke T."/>
            <person name="Ryan C.M."/>
            <person name="Banfield J.F."/>
        </authorList>
    </citation>
    <scope>NUCLEOTIDE SEQUENCE [LARGE SCALE GENOMIC DNA]</scope>
    <source>
        <strain evidence="11">CG17_big_fil_post_rev_8_21_14_2_50_48_46</strain>
    </source>
</reference>
<dbReference type="InterPro" id="IPR001173">
    <property type="entry name" value="Glyco_trans_2-like"/>
</dbReference>
<comment type="subcellular location">
    <subcellularLocation>
        <location evidence="1">Cell membrane</location>
        <topology evidence="1">Multi-pass membrane protein</topology>
    </subcellularLocation>
</comment>
<evidence type="ECO:0000256" key="5">
    <source>
        <dbReference type="ARBA" id="ARBA00022692"/>
    </source>
</evidence>
<dbReference type="Pfam" id="PF00535">
    <property type="entry name" value="Glycos_transf_2"/>
    <property type="match status" value="1"/>
</dbReference>
<dbReference type="PANTHER" id="PTHR48090">
    <property type="entry name" value="UNDECAPRENYL-PHOSPHATE 4-DEOXY-4-FORMAMIDO-L-ARABINOSE TRANSFERASE-RELATED"/>
    <property type="match status" value="1"/>
</dbReference>
<evidence type="ECO:0000256" key="8">
    <source>
        <dbReference type="ARBA" id="ARBA00038152"/>
    </source>
</evidence>